<dbReference type="EMBL" id="CP034208">
    <property type="protein sequence ID" value="QBZ63257.1"/>
    <property type="molecule type" value="Genomic_DNA"/>
</dbReference>
<reference evidence="3 4" key="1">
    <citation type="journal article" date="2019" name="Mol. Biol. Evol.">
        <title>Blast fungal genomes show frequent chromosomal changes, gene gains and losses, and effector gene turnover.</title>
        <authorList>
            <person name="Gomez Luciano L.B."/>
            <person name="Jason Tsai I."/>
            <person name="Chuma I."/>
            <person name="Tosa Y."/>
            <person name="Chen Y.H."/>
            <person name="Li J.Y."/>
            <person name="Li M.Y."/>
            <person name="Jade Lu M.Y."/>
            <person name="Nakayashiki H."/>
            <person name="Li W.H."/>
        </authorList>
    </citation>
    <scope>NUCLEOTIDE SEQUENCE [LARGE SCALE GENOMIC DNA]</scope>
    <source>
        <strain evidence="3">MZ5-1-6</strain>
    </source>
</reference>
<evidence type="ECO:0000313" key="3">
    <source>
        <dbReference type="EMBL" id="QBZ63257.1"/>
    </source>
</evidence>
<feature type="region of interest" description="Disordered" evidence="1">
    <location>
        <begin position="113"/>
        <end position="150"/>
    </location>
</feature>
<gene>
    <name evidence="3" type="ORF">PoMZ_12154</name>
</gene>
<name>A0A4P7NM29_PYROR</name>
<keyword evidence="2" id="KW-0732">Signal</keyword>
<feature type="compositionally biased region" description="Low complexity" evidence="1">
    <location>
        <begin position="113"/>
        <end position="123"/>
    </location>
</feature>
<accession>A0A4P7NM29</accession>
<feature type="compositionally biased region" description="Acidic residues" evidence="1">
    <location>
        <begin position="128"/>
        <end position="140"/>
    </location>
</feature>
<dbReference type="Proteomes" id="UP000294847">
    <property type="component" value="Chromosome 5"/>
</dbReference>
<protein>
    <submittedName>
        <fullName evidence="3">Uncharacterized protein</fullName>
    </submittedName>
</protein>
<sequence>MVSQSYLLRLVAFCAVVNAVPLPLNINLGAYSPALVVGDGAIGFEGGAGKNGVESIINTLQGAAAAGGARAAAAEGAAQPATANQAAAAPQQQGLGLGAKAVDSGILNEKASLPLPGAAPLGPRSEEVEVEEDAEEDDEQSASAPLQKRQNAGFQAALNFAESALTKGPKIQLGTPEAGVGIIVDNTASSGRAAA</sequence>
<proteinExistence type="predicted"/>
<evidence type="ECO:0000256" key="2">
    <source>
        <dbReference type="SAM" id="SignalP"/>
    </source>
</evidence>
<feature type="chain" id="PRO_5043579612" evidence="2">
    <location>
        <begin position="20"/>
        <end position="195"/>
    </location>
</feature>
<evidence type="ECO:0000256" key="1">
    <source>
        <dbReference type="SAM" id="MobiDB-lite"/>
    </source>
</evidence>
<dbReference type="AlphaFoldDB" id="A0A4P7NM29"/>
<organism evidence="3 4">
    <name type="scientific">Pyricularia oryzae</name>
    <name type="common">Rice blast fungus</name>
    <name type="synonym">Magnaporthe oryzae</name>
    <dbReference type="NCBI Taxonomy" id="318829"/>
    <lineage>
        <taxon>Eukaryota</taxon>
        <taxon>Fungi</taxon>
        <taxon>Dikarya</taxon>
        <taxon>Ascomycota</taxon>
        <taxon>Pezizomycotina</taxon>
        <taxon>Sordariomycetes</taxon>
        <taxon>Sordariomycetidae</taxon>
        <taxon>Magnaporthales</taxon>
        <taxon>Pyriculariaceae</taxon>
        <taxon>Pyricularia</taxon>
    </lineage>
</organism>
<evidence type="ECO:0000313" key="4">
    <source>
        <dbReference type="Proteomes" id="UP000294847"/>
    </source>
</evidence>
<dbReference type="VEuPathDB" id="FungiDB:M_BR32_EuGene_00017471"/>
<feature type="signal peptide" evidence="2">
    <location>
        <begin position="1"/>
        <end position="19"/>
    </location>
</feature>